<sequence>MLFFKLTNCIKSIQWNNFLHFFINHGYKFCNMLVLRYKTEQRSVYLCYIDRYVCHIEILQIFVL</sequence>
<accession>A0A701K794</accession>
<dbReference type="EMBL" id="DAAMEM010000007">
    <property type="protein sequence ID" value="HAC6321669.1"/>
    <property type="molecule type" value="Genomic_DNA"/>
</dbReference>
<proteinExistence type="predicted"/>
<protein>
    <submittedName>
        <fullName evidence="1">Uncharacterized protein</fullName>
    </submittedName>
</protein>
<dbReference type="AlphaFoldDB" id="A0A701K794"/>
<gene>
    <name evidence="1" type="ORF">G0A99_07175</name>
</gene>
<name>A0A701K794_SALTM</name>
<evidence type="ECO:0000313" key="1">
    <source>
        <dbReference type="EMBL" id="HAC6321669.1"/>
    </source>
</evidence>
<comment type="caution">
    <text evidence="1">The sequence shown here is derived from an EMBL/GenBank/DDBJ whole genome shotgun (WGS) entry which is preliminary data.</text>
</comment>
<reference evidence="1" key="2">
    <citation type="submission" date="2018-07" db="EMBL/GenBank/DDBJ databases">
        <authorList>
            <consortium name="NCBI Pathogen Detection Project"/>
        </authorList>
    </citation>
    <scope>NUCLEOTIDE SEQUENCE</scope>
    <source>
        <strain evidence="1">M11</strain>
    </source>
</reference>
<organism evidence="1">
    <name type="scientific">Salmonella typhimurium</name>
    <dbReference type="NCBI Taxonomy" id="90371"/>
    <lineage>
        <taxon>Bacteria</taxon>
        <taxon>Pseudomonadati</taxon>
        <taxon>Pseudomonadota</taxon>
        <taxon>Gammaproteobacteria</taxon>
        <taxon>Enterobacterales</taxon>
        <taxon>Enterobacteriaceae</taxon>
        <taxon>Salmonella</taxon>
    </lineage>
</organism>
<reference evidence="1" key="1">
    <citation type="journal article" date="2018" name="Genome Biol.">
        <title>SKESA: strategic k-mer extension for scrupulous assemblies.</title>
        <authorList>
            <person name="Souvorov A."/>
            <person name="Agarwala R."/>
            <person name="Lipman D.J."/>
        </authorList>
    </citation>
    <scope>NUCLEOTIDE SEQUENCE</scope>
    <source>
        <strain evidence="1">M11</strain>
    </source>
</reference>